<proteinExistence type="predicted"/>
<organism evidence="2">
    <name type="scientific">Culex pipiens</name>
    <name type="common">House mosquito</name>
    <dbReference type="NCBI Taxonomy" id="7175"/>
    <lineage>
        <taxon>Eukaryota</taxon>
        <taxon>Metazoa</taxon>
        <taxon>Ecdysozoa</taxon>
        <taxon>Arthropoda</taxon>
        <taxon>Hexapoda</taxon>
        <taxon>Insecta</taxon>
        <taxon>Pterygota</taxon>
        <taxon>Neoptera</taxon>
        <taxon>Endopterygota</taxon>
        <taxon>Diptera</taxon>
        <taxon>Nematocera</taxon>
        <taxon>Culicoidea</taxon>
        <taxon>Culicidae</taxon>
        <taxon>Culicinae</taxon>
        <taxon>Culicini</taxon>
        <taxon>Culex</taxon>
        <taxon>Culex</taxon>
    </lineage>
</organism>
<dbReference type="InterPro" id="IPR011993">
    <property type="entry name" value="PH-like_dom_sf"/>
</dbReference>
<reference evidence="2" key="1">
    <citation type="submission" date="2021-05" db="EMBL/GenBank/DDBJ databases">
        <authorList>
            <person name="Alioto T."/>
            <person name="Alioto T."/>
            <person name="Gomez Garrido J."/>
        </authorList>
    </citation>
    <scope>NUCLEOTIDE SEQUENCE</scope>
</reference>
<dbReference type="Gene3D" id="2.30.29.30">
    <property type="entry name" value="Pleckstrin-homology domain (PH domain)/Phosphotyrosine-binding domain (PTB)"/>
    <property type="match status" value="1"/>
</dbReference>
<sequence length="144" mass="15246">MYLNEIEAKESSSKLDTKESTAAKPVISRITFGSDALATTTNTAVAPTPAAAKPLSFVLGSTSSTTGTILRFLNVAKPTADNKPDEKATANNDVEEPSKGEFTPVKEKDSIFPKRCKLFVKADGNYSDRGIGTLHIQKVDPGAG</sequence>
<dbReference type="EMBL" id="HBUE01057312">
    <property type="protein sequence ID" value="CAG6466911.1"/>
    <property type="molecule type" value="Transcribed_RNA"/>
</dbReference>
<dbReference type="AlphaFoldDB" id="A0A8D8B823"/>
<feature type="compositionally biased region" description="Basic and acidic residues" evidence="1">
    <location>
        <begin position="96"/>
        <end position="106"/>
    </location>
</feature>
<feature type="region of interest" description="Disordered" evidence="1">
    <location>
        <begin position="1"/>
        <end position="22"/>
    </location>
</feature>
<feature type="region of interest" description="Disordered" evidence="1">
    <location>
        <begin position="79"/>
        <end position="106"/>
    </location>
</feature>
<accession>A0A8D8B823</accession>
<protein>
    <submittedName>
        <fullName evidence="2">Nuclear pore complex protein Nup50</fullName>
    </submittedName>
</protein>
<dbReference type="SUPFAM" id="SSF50729">
    <property type="entry name" value="PH domain-like"/>
    <property type="match status" value="1"/>
</dbReference>
<evidence type="ECO:0000313" key="2">
    <source>
        <dbReference type="EMBL" id="CAG6466911.1"/>
    </source>
</evidence>
<feature type="compositionally biased region" description="Basic and acidic residues" evidence="1">
    <location>
        <begin position="1"/>
        <end position="21"/>
    </location>
</feature>
<name>A0A8D8B823_CULPI</name>
<evidence type="ECO:0000256" key="1">
    <source>
        <dbReference type="SAM" id="MobiDB-lite"/>
    </source>
</evidence>